<dbReference type="InterPro" id="IPR036390">
    <property type="entry name" value="WH_DNA-bd_sf"/>
</dbReference>
<dbReference type="EMBL" id="JASOLZ010000001">
    <property type="protein sequence ID" value="MDK6861194.1"/>
    <property type="molecule type" value="Genomic_DNA"/>
</dbReference>
<dbReference type="PANTHER" id="PTHR18964">
    <property type="entry name" value="ROK (REPRESSOR, ORF, KINASE) FAMILY"/>
    <property type="match status" value="1"/>
</dbReference>
<dbReference type="Gene3D" id="1.10.10.10">
    <property type="entry name" value="Winged helix-like DNA-binding domain superfamily/Winged helix DNA-binding domain"/>
    <property type="match status" value="1"/>
</dbReference>
<dbReference type="InterPro" id="IPR036388">
    <property type="entry name" value="WH-like_DNA-bd_sf"/>
</dbReference>
<dbReference type="GeneID" id="45576843"/>
<dbReference type="InterPro" id="IPR000600">
    <property type="entry name" value="ROK"/>
</dbReference>
<dbReference type="EMBL" id="JASOGJ010000002">
    <property type="protein sequence ID" value="MDK6695458.1"/>
    <property type="molecule type" value="Genomic_DNA"/>
</dbReference>
<dbReference type="Gene3D" id="3.30.420.40">
    <property type="match status" value="3"/>
</dbReference>
<dbReference type="Proteomes" id="UP001237784">
    <property type="component" value="Unassembled WGS sequence"/>
</dbReference>
<dbReference type="PANTHER" id="PTHR18964:SF149">
    <property type="entry name" value="BIFUNCTIONAL UDP-N-ACETYLGLUCOSAMINE 2-EPIMERASE_N-ACETYLMANNOSAMINE KINASE"/>
    <property type="match status" value="1"/>
</dbReference>
<dbReference type="InterPro" id="IPR043129">
    <property type="entry name" value="ATPase_NBD"/>
</dbReference>
<dbReference type="EMBL" id="JASOME010000001">
    <property type="protein sequence ID" value="MDK7063070.1"/>
    <property type="molecule type" value="Genomic_DNA"/>
</dbReference>
<reference evidence="6 7" key="1">
    <citation type="submission" date="2023-05" db="EMBL/GenBank/DDBJ databases">
        <title>Cataloging the Phylogenetic Diversity of Human Bladder Bacteria.</title>
        <authorList>
            <person name="Du J."/>
        </authorList>
    </citation>
    <scope>NUCLEOTIDE SEQUENCE</scope>
    <source>
        <strain evidence="4">UMB6789</strain>
        <strain evidence="3 6">UMB6972</strain>
        <strain evidence="2 7">UMB9230</strain>
    </source>
</reference>
<sequence>MSIKTIAKPMINQLMTVSQKTIPADARINNRMLIFNYLFPKQILSRAMLVRKTKLSKASISTVVYEMLEDHILVESGQESKIERGKKGTLLEVDANYWNIITIDLSQPCLIQGAVVNLCGDILKRSEISLYKSTDANCEKIIEVCKTLINNSNNHILGIGIAVPGIVDDEGRVVRSSNLQWENINIKEELIKHFNCPIIVDHDTNSALLAERFFGNGVPNTIFIQLSLGVGASILINDAIITGINNSAGEIGHITVDPQGPDCSCGKKGCLETYISAETLHRKMFTSNRKPEDILAEAGNYLGKALTTTINLLDLTDVVIYGPSDIVNKVFISSTEKAIQEYGPYSPKHPCTVRRCTCNNDITLIGECISVIQNRIMNL</sequence>
<protein>
    <submittedName>
        <fullName evidence="4">ROK family protein</fullName>
    </submittedName>
</protein>
<evidence type="ECO:0000313" key="4">
    <source>
        <dbReference type="EMBL" id="MDK7063070.1"/>
    </source>
</evidence>
<evidence type="ECO:0000313" key="2">
    <source>
        <dbReference type="EMBL" id="MDK6695458.1"/>
    </source>
</evidence>
<dbReference type="SUPFAM" id="SSF46785">
    <property type="entry name" value="Winged helix' DNA-binding domain"/>
    <property type="match status" value="1"/>
</dbReference>
<evidence type="ECO:0000313" key="7">
    <source>
        <dbReference type="Proteomes" id="UP001240561"/>
    </source>
</evidence>
<dbReference type="Proteomes" id="UP001240561">
    <property type="component" value="Unassembled WGS sequence"/>
</dbReference>
<name>A0A0J8F9V5_GARVA</name>
<organism evidence="4 5">
    <name type="scientific">Gardnerella vaginalis</name>
    <dbReference type="NCBI Taxonomy" id="2702"/>
    <lineage>
        <taxon>Bacteria</taxon>
        <taxon>Bacillati</taxon>
        <taxon>Actinomycetota</taxon>
        <taxon>Actinomycetes</taxon>
        <taxon>Bifidobacteriales</taxon>
        <taxon>Bifidobacteriaceae</taxon>
        <taxon>Gardnerella</taxon>
    </lineage>
</organism>
<proteinExistence type="inferred from homology"/>
<comment type="similarity">
    <text evidence="1">Belongs to the ROK (NagC/XylR) family.</text>
</comment>
<dbReference type="OMA" id="MGIGYLY"/>
<dbReference type="Pfam" id="PF00480">
    <property type="entry name" value="ROK"/>
    <property type="match status" value="1"/>
</dbReference>
<evidence type="ECO:0000313" key="3">
    <source>
        <dbReference type="EMBL" id="MDK6861194.1"/>
    </source>
</evidence>
<comment type="caution">
    <text evidence="4">The sequence shown here is derived from an EMBL/GenBank/DDBJ whole genome shotgun (WGS) entry which is preliminary data.</text>
</comment>
<gene>
    <name evidence="2" type="ORF">QP177_02600</name>
    <name evidence="3" type="ORF">QP355_00805</name>
    <name evidence="4" type="ORF">QP372_00835</name>
</gene>
<dbReference type="AlphaFoldDB" id="A0A0J8F9V5"/>
<dbReference type="Proteomes" id="UP001238969">
    <property type="component" value="Unassembled WGS sequence"/>
</dbReference>
<evidence type="ECO:0000313" key="6">
    <source>
        <dbReference type="Proteomes" id="UP001238969"/>
    </source>
</evidence>
<dbReference type="RefSeq" id="WP_004114978.1">
    <property type="nucleotide sequence ID" value="NZ_CP033836.1"/>
</dbReference>
<evidence type="ECO:0000256" key="1">
    <source>
        <dbReference type="ARBA" id="ARBA00006479"/>
    </source>
</evidence>
<dbReference type="SUPFAM" id="SSF53067">
    <property type="entry name" value="Actin-like ATPase domain"/>
    <property type="match status" value="1"/>
</dbReference>
<accession>A0A0J8F9V5</accession>
<evidence type="ECO:0000313" key="5">
    <source>
        <dbReference type="Proteomes" id="UP001237784"/>
    </source>
</evidence>